<name>A0AAV0Y232_9HEMI</name>
<keyword evidence="2" id="KW-1185">Reference proteome</keyword>
<accession>A0AAV0Y232</accession>
<evidence type="ECO:0008006" key="3">
    <source>
        <dbReference type="Google" id="ProtNLM"/>
    </source>
</evidence>
<dbReference type="PANTHER" id="PTHR45913:SF19">
    <property type="entry name" value="LOW QUALITY PROTEIN: ZINC FINGER BED DOMAIN-CONTAINING PROTEIN 5-LIKE"/>
    <property type="match status" value="1"/>
</dbReference>
<gene>
    <name evidence="1" type="ORF">MEUPH1_LOCUS27253</name>
</gene>
<comment type="caution">
    <text evidence="1">The sequence shown here is derived from an EMBL/GenBank/DDBJ whole genome shotgun (WGS) entry which is preliminary data.</text>
</comment>
<evidence type="ECO:0000313" key="2">
    <source>
        <dbReference type="Proteomes" id="UP001160148"/>
    </source>
</evidence>
<protein>
    <recommendedName>
        <fullName evidence="3">Zinc finger BED domain-containing protein 5</fullName>
    </recommendedName>
</protein>
<sequence length="182" mass="21440">MCHEVGSKHDTLVLHTEIRWLSTGKLLQTFYEVKNELSKLFSTENPDFAAYLNDIFFADIFYHLNCLNESIQGKEENVLTSSDKFKGFLKILQVLKRHVENKSLKMFPLIIDIDPQGDITTQLVLNHLKGLEDSMDQYFPLSQLASMIVCAIFTLLRQNQQMIYLLRKKNRWQKLRRIEHYD</sequence>
<proteinExistence type="predicted"/>
<organism evidence="1 2">
    <name type="scientific">Macrosiphum euphorbiae</name>
    <name type="common">potato aphid</name>
    <dbReference type="NCBI Taxonomy" id="13131"/>
    <lineage>
        <taxon>Eukaryota</taxon>
        <taxon>Metazoa</taxon>
        <taxon>Ecdysozoa</taxon>
        <taxon>Arthropoda</taxon>
        <taxon>Hexapoda</taxon>
        <taxon>Insecta</taxon>
        <taxon>Pterygota</taxon>
        <taxon>Neoptera</taxon>
        <taxon>Paraneoptera</taxon>
        <taxon>Hemiptera</taxon>
        <taxon>Sternorrhyncha</taxon>
        <taxon>Aphidomorpha</taxon>
        <taxon>Aphidoidea</taxon>
        <taxon>Aphididae</taxon>
        <taxon>Macrosiphini</taxon>
        <taxon>Macrosiphum</taxon>
    </lineage>
</organism>
<dbReference type="PANTHER" id="PTHR45913">
    <property type="entry name" value="EPM2A-INTERACTING PROTEIN 1"/>
    <property type="match status" value="1"/>
</dbReference>
<evidence type="ECO:0000313" key="1">
    <source>
        <dbReference type="EMBL" id="CAI6373511.1"/>
    </source>
</evidence>
<dbReference type="EMBL" id="CARXXK010001098">
    <property type="protein sequence ID" value="CAI6373511.1"/>
    <property type="molecule type" value="Genomic_DNA"/>
</dbReference>
<dbReference type="AlphaFoldDB" id="A0AAV0Y232"/>
<dbReference type="Proteomes" id="UP001160148">
    <property type="component" value="Unassembled WGS sequence"/>
</dbReference>
<reference evidence="1 2" key="1">
    <citation type="submission" date="2023-01" db="EMBL/GenBank/DDBJ databases">
        <authorList>
            <person name="Whitehead M."/>
        </authorList>
    </citation>
    <scope>NUCLEOTIDE SEQUENCE [LARGE SCALE GENOMIC DNA]</scope>
</reference>